<proteinExistence type="inferred from homology"/>
<dbReference type="RefSeq" id="WP_197014143.1">
    <property type="nucleotide sequence ID" value="NZ_BAABES010000002.1"/>
</dbReference>
<protein>
    <submittedName>
        <fullName evidence="5">3-hydroxyisobutyrate dehydrogenase-like beta-hydroxyacid dehydrogenase</fullName>
    </submittedName>
</protein>
<dbReference type="Pfam" id="PF21761">
    <property type="entry name" value="RedAm-like_C"/>
    <property type="match status" value="1"/>
</dbReference>
<evidence type="ECO:0000313" key="6">
    <source>
        <dbReference type="Proteomes" id="UP000614047"/>
    </source>
</evidence>
<dbReference type="InterPro" id="IPR048666">
    <property type="entry name" value="RedAm-like_C"/>
</dbReference>
<comment type="caution">
    <text evidence="5">The sequence shown here is derived from an EMBL/GenBank/DDBJ whole genome shotgun (WGS) entry which is preliminary data.</text>
</comment>
<sequence>MTAQNLAPVTVIGLGPMGATMAETFLANGHPTTVWNRTAAKAEPLVAKGATHAPTPADALAAAELVVISQIDYRAMYDSLGPATDALKGRVLVNLSSGSPAELRAAGEWAAAHGADLVTGGIMVPPPGIGKPGSYVFYSGPEDVLGRHRDALQVLGDISHVGEDHGLAMLYYQAQLFIFWSTLTSYMHATALLGTAGVSAGEFRPFAAQTVRELAEDGPMGFLKILTEEMEARTYPGELNSLRMQAVGMDHVVEASCDAGIDTALPSALRDLFARGVAEGYGDDGLGSVFEVIRKPAAQS</sequence>
<dbReference type="InterPro" id="IPR015815">
    <property type="entry name" value="HIBADH-related"/>
</dbReference>
<dbReference type="InterPro" id="IPR036291">
    <property type="entry name" value="NAD(P)-bd_dom_sf"/>
</dbReference>
<accession>A0A931GMC2</accession>
<dbReference type="AlphaFoldDB" id="A0A931GMC2"/>
<dbReference type="InterPro" id="IPR006115">
    <property type="entry name" value="6PGDH_NADP-bd"/>
</dbReference>
<dbReference type="PIRSF" id="PIRSF000103">
    <property type="entry name" value="HIBADH"/>
    <property type="match status" value="1"/>
</dbReference>
<dbReference type="InterPro" id="IPR013328">
    <property type="entry name" value="6PGD_dom2"/>
</dbReference>
<dbReference type="Proteomes" id="UP000614047">
    <property type="component" value="Unassembled WGS sequence"/>
</dbReference>
<dbReference type="GO" id="GO:0016491">
    <property type="term" value="F:oxidoreductase activity"/>
    <property type="evidence" value="ECO:0007669"/>
    <property type="project" value="UniProtKB-KW"/>
</dbReference>
<dbReference type="SUPFAM" id="SSF51735">
    <property type="entry name" value="NAD(P)-binding Rossmann-fold domains"/>
    <property type="match status" value="1"/>
</dbReference>
<feature type="domain" description="6-phosphogluconate dehydrogenase NADP-binding" evidence="3">
    <location>
        <begin position="9"/>
        <end position="157"/>
    </location>
</feature>
<dbReference type="PANTHER" id="PTHR43580:SF2">
    <property type="entry name" value="CYTOKINE-LIKE NUCLEAR FACTOR N-PAC"/>
    <property type="match status" value="1"/>
</dbReference>
<gene>
    <name evidence="5" type="ORF">IW256_005993</name>
</gene>
<comment type="similarity">
    <text evidence="1">Belongs to the HIBADH-related family.</text>
</comment>
<reference evidence="5" key="1">
    <citation type="submission" date="2020-11" db="EMBL/GenBank/DDBJ databases">
        <title>Sequencing the genomes of 1000 actinobacteria strains.</title>
        <authorList>
            <person name="Klenk H.-P."/>
        </authorList>
    </citation>
    <scope>NUCLEOTIDE SEQUENCE</scope>
    <source>
        <strain evidence="5">DSM 43175</strain>
    </source>
</reference>
<keyword evidence="6" id="KW-1185">Reference proteome</keyword>
<evidence type="ECO:0000256" key="1">
    <source>
        <dbReference type="ARBA" id="ARBA00009080"/>
    </source>
</evidence>
<evidence type="ECO:0000256" key="2">
    <source>
        <dbReference type="ARBA" id="ARBA00023002"/>
    </source>
</evidence>
<dbReference type="PANTHER" id="PTHR43580">
    <property type="entry name" value="OXIDOREDUCTASE GLYR1-RELATED"/>
    <property type="match status" value="1"/>
</dbReference>
<dbReference type="InterPro" id="IPR051265">
    <property type="entry name" value="HIBADH-related_NP60_sf"/>
</dbReference>
<dbReference type="EMBL" id="JADOUA010000001">
    <property type="protein sequence ID" value="MBG6091880.1"/>
    <property type="molecule type" value="Genomic_DNA"/>
</dbReference>
<organism evidence="5 6">
    <name type="scientific">Actinomadura viridis</name>
    <dbReference type="NCBI Taxonomy" id="58110"/>
    <lineage>
        <taxon>Bacteria</taxon>
        <taxon>Bacillati</taxon>
        <taxon>Actinomycetota</taxon>
        <taxon>Actinomycetes</taxon>
        <taxon>Streptosporangiales</taxon>
        <taxon>Thermomonosporaceae</taxon>
        <taxon>Actinomadura</taxon>
    </lineage>
</organism>
<name>A0A931GMC2_9ACTN</name>
<feature type="domain" description="NADPH-dependent reductive aminase-like C-terminal" evidence="4">
    <location>
        <begin position="164"/>
        <end position="295"/>
    </location>
</feature>
<dbReference type="GO" id="GO:0050661">
    <property type="term" value="F:NADP binding"/>
    <property type="evidence" value="ECO:0007669"/>
    <property type="project" value="InterPro"/>
</dbReference>
<evidence type="ECO:0000313" key="5">
    <source>
        <dbReference type="EMBL" id="MBG6091880.1"/>
    </source>
</evidence>
<dbReference type="Pfam" id="PF03446">
    <property type="entry name" value="NAD_binding_2"/>
    <property type="match status" value="1"/>
</dbReference>
<dbReference type="Gene3D" id="1.10.1040.10">
    <property type="entry name" value="N-(1-d-carboxylethyl)-l-norvaline Dehydrogenase, domain 2"/>
    <property type="match status" value="1"/>
</dbReference>
<evidence type="ECO:0000259" key="3">
    <source>
        <dbReference type="Pfam" id="PF03446"/>
    </source>
</evidence>
<evidence type="ECO:0000259" key="4">
    <source>
        <dbReference type="Pfam" id="PF21761"/>
    </source>
</evidence>
<dbReference type="Gene3D" id="3.40.50.720">
    <property type="entry name" value="NAD(P)-binding Rossmann-like Domain"/>
    <property type="match status" value="1"/>
</dbReference>
<keyword evidence="2" id="KW-0560">Oxidoreductase</keyword>